<feature type="transmembrane region" description="Helical" evidence="1">
    <location>
        <begin position="167"/>
        <end position="187"/>
    </location>
</feature>
<feature type="transmembrane region" description="Helical" evidence="1">
    <location>
        <begin position="342"/>
        <end position="362"/>
    </location>
</feature>
<keyword evidence="4" id="KW-1185">Reference proteome</keyword>
<feature type="domain" description="Acyltransferase 3" evidence="2">
    <location>
        <begin position="19"/>
        <end position="359"/>
    </location>
</feature>
<dbReference type="Pfam" id="PF01757">
    <property type="entry name" value="Acyl_transf_3"/>
    <property type="match status" value="1"/>
</dbReference>
<feature type="transmembrane region" description="Helical" evidence="1">
    <location>
        <begin position="61"/>
        <end position="81"/>
    </location>
</feature>
<reference evidence="4" key="1">
    <citation type="submission" date="2015-02" db="EMBL/GenBank/DDBJ databases">
        <title>Complete Genome Sequencing of Pandoraea vervacti NS15 sp. nov.</title>
        <authorList>
            <person name="Chan K.-G."/>
        </authorList>
    </citation>
    <scope>NUCLEOTIDE SEQUENCE [LARGE SCALE GENOMIC DNA]</scope>
    <source>
        <strain evidence="4">NS15</strain>
    </source>
</reference>
<dbReference type="PANTHER" id="PTHR23028:SF53">
    <property type="entry name" value="ACYL_TRANSF_3 DOMAIN-CONTAINING PROTEIN"/>
    <property type="match status" value="1"/>
</dbReference>
<keyword evidence="1" id="KW-0472">Membrane</keyword>
<feature type="transmembrane region" description="Helical" evidence="1">
    <location>
        <begin position="248"/>
        <end position="266"/>
    </location>
</feature>
<feature type="transmembrane region" description="Helical" evidence="1">
    <location>
        <begin position="278"/>
        <end position="296"/>
    </location>
</feature>
<protein>
    <recommendedName>
        <fullName evidence="2">Acyltransferase 3 domain-containing protein</fullName>
    </recommendedName>
</protein>
<evidence type="ECO:0000256" key="1">
    <source>
        <dbReference type="SAM" id="Phobius"/>
    </source>
</evidence>
<accession>A0ABM5SYW0</accession>
<dbReference type="InterPro" id="IPR002656">
    <property type="entry name" value="Acyl_transf_3_dom"/>
</dbReference>
<feature type="transmembrane region" description="Helical" evidence="1">
    <location>
        <begin position="317"/>
        <end position="336"/>
    </location>
</feature>
<evidence type="ECO:0000259" key="2">
    <source>
        <dbReference type="Pfam" id="PF01757"/>
    </source>
</evidence>
<feature type="transmembrane region" description="Helical" evidence="1">
    <location>
        <begin position="101"/>
        <end position="125"/>
    </location>
</feature>
<dbReference type="RefSeq" id="WP_044455912.1">
    <property type="nucleotide sequence ID" value="NZ_CP010897.2"/>
</dbReference>
<sequence>MAFPPTPAPHAARLRSRNDGIDLLRGLSILFVVVHHLALKFRLPLGPSLLGEVLPARVIKGISFNGYEAVFVFFVISGFVITRRSLERYGSLDAMRWRHFYALRAVRIFPLLLLLLTVLCVMHLLGVPTFVIDKPGQSLAGAVASALSMTLNWYEGRTNWLPGGWDVLWSLSIEACFYLVFPVFCLLLRGPWRVVALMALTLSLPWTRAALQGNEIWQEKAYLPGMAAIAWGVLTALAMQRVTLPRELAGGIAALGATGLLAVVFYGDVLWPLMHDHVMSLLCVSAALWLAAAHGATRVMPRGLRWLTQMGRWSYEIYLSHMFVVLALTPTYLALANGDMRWTFLVYVPALIVCTLLGGALHRHVSGPAARRLLPHRVTAAPASASQ</sequence>
<gene>
    <name evidence="3" type="ORF">UC34_13270</name>
</gene>
<evidence type="ECO:0000313" key="4">
    <source>
        <dbReference type="Proteomes" id="UP000035085"/>
    </source>
</evidence>
<name>A0ABM5SYW0_9BURK</name>
<dbReference type="EMBL" id="CP010897">
    <property type="protein sequence ID" value="AJP57690.1"/>
    <property type="molecule type" value="Genomic_DNA"/>
</dbReference>
<keyword evidence="1" id="KW-1133">Transmembrane helix</keyword>
<feature type="transmembrane region" description="Helical" evidence="1">
    <location>
        <begin position="23"/>
        <end position="41"/>
    </location>
</feature>
<dbReference type="PANTHER" id="PTHR23028">
    <property type="entry name" value="ACETYLTRANSFERASE"/>
    <property type="match status" value="1"/>
</dbReference>
<dbReference type="InterPro" id="IPR050879">
    <property type="entry name" value="Acyltransferase_3"/>
</dbReference>
<proteinExistence type="predicted"/>
<organism evidence="3 4">
    <name type="scientific">Pandoraea vervacti</name>
    <dbReference type="NCBI Taxonomy" id="656178"/>
    <lineage>
        <taxon>Bacteria</taxon>
        <taxon>Pseudomonadati</taxon>
        <taxon>Pseudomonadota</taxon>
        <taxon>Betaproteobacteria</taxon>
        <taxon>Burkholderiales</taxon>
        <taxon>Burkholderiaceae</taxon>
        <taxon>Pandoraea</taxon>
    </lineage>
</organism>
<dbReference type="Proteomes" id="UP000035085">
    <property type="component" value="Chromosome"/>
</dbReference>
<evidence type="ECO:0000313" key="3">
    <source>
        <dbReference type="EMBL" id="AJP57690.1"/>
    </source>
</evidence>
<keyword evidence="1" id="KW-0812">Transmembrane</keyword>